<gene>
    <name evidence="1" type="ORF">RPE78_02760</name>
</gene>
<dbReference type="EMBL" id="CP135443">
    <property type="protein sequence ID" value="WRY34228.1"/>
    <property type="molecule type" value="Genomic_DNA"/>
</dbReference>
<reference evidence="1 2" key="1">
    <citation type="submission" date="2023-09" db="EMBL/GenBank/DDBJ databases">
        <title>Thioclava shenzhenensis sp. nov., a multidrug resistant bacteria-antagonizing species isolated from coastal seawater.</title>
        <authorList>
            <person name="Long M."/>
        </authorList>
    </citation>
    <scope>NUCLEOTIDE SEQUENCE [LARGE SCALE GENOMIC DNA]</scope>
    <source>
        <strain evidence="1 2">FTW29</strain>
    </source>
</reference>
<name>A0ABZ1E0G2_9RHOB</name>
<dbReference type="Pfam" id="PF22396">
    <property type="entry name" value="DUF6976"/>
    <property type="match status" value="1"/>
</dbReference>
<dbReference type="RefSeq" id="WP_339107968.1">
    <property type="nucleotide sequence ID" value="NZ_CP135443.1"/>
</dbReference>
<evidence type="ECO:0000313" key="1">
    <source>
        <dbReference type="EMBL" id="WRY34228.1"/>
    </source>
</evidence>
<sequence>MKNEMLTVADVAARIEDGATMVIAGAEELLRELPKGNWIGGTTVYFVTDQGGAVVRDKLFCTTFDRAAEVAVRYVGVDGLNTIAEGYKPNGFTMIMIPAFSVAHSNFAVEGQTYDNLFNQPLAGWITGVHLDDLGKKAPMIFDGATGKGYDEGAVLLHVGLPADAKADLDILNIFAQGDQKDLTFRFQKDGFSAVTAEVNGQQVDFAQYIEDNKIDTRLPLVANYSGAMVNVSIQSVDTQSGEVKFYAPVVEGVEYRMANALGSYAQAFADGAGNAGEGQYSCNCILNYLYGELEGQRTGNFTGPVTFGEIAYILLNQTLVRMDITDTDAA</sequence>
<protein>
    <submittedName>
        <fullName evidence="1">Uncharacterized protein</fullName>
    </submittedName>
</protein>
<keyword evidence="2" id="KW-1185">Reference proteome</keyword>
<accession>A0ABZ1E0G2</accession>
<dbReference type="InterPro" id="IPR054249">
    <property type="entry name" value="DUF6976"/>
</dbReference>
<dbReference type="Proteomes" id="UP001623290">
    <property type="component" value="Chromosome"/>
</dbReference>
<evidence type="ECO:0000313" key="2">
    <source>
        <dbReference type="Proteomes" id="UP001623290"/>
    </source>
</evidence>
<proteinExistence type="predicted"/>
<organism evidence="1 2">
    <name type="scientific">Thioclava litoralis</name>
    <dbReference type="NCBI Taxonomy" id="3076557"/>
    <lineage>
        <taxon>Bacteria</taxon>
        <taxon>Pseudomonadati</taxon>
        <taxon>Pseudomonadota</taxon>
        <taxon>Alphaproteobacteria</taxon>
        <taxon>Rhodobacterales</taxon>
        <taxon>Paracoccaceae</taxon>
        <taxon>Thioclava</taxon>
    </lineage>
</organism>